<name>A0A1H4PH46_PSEJE</name>
<dbReference type="Proteomes" id="UP000198542">
    <property type="component" value="Unassembled WGS sequence"/>
</dbReference>
<dbReference type="RefSeq" id="WP_159439177.1">
    <property type="nucleotide sequence ID" value="NZ_FNTC01000002.1"/>
</dbReference>
<reference evidence="2" key="1">
    <citation type="submission" date="2016-10" db="EMBL/GenBank/DDBJ databases">
        <authorList>
            <person name="Varghese N."/>
            <person name="Submissions S."/>
        </authorList>
    </citation>
    <scope>NUCLEOTIDE SEQUENCE [LARGE SCALE GENOMIC DNA]</scope>
    <source>
        <strain evidence="2">BS3660</strain>
    </source>
</reference>
<dbReference type="AlphaFoldDB" id="A0A1H4PH46"/>
<keyword evidence="2" id="KW-1185">Reference proteome</keyword>
<dbReference type="EMBL" id="FNTC01000002">
    <property type="protein sequence ID" value="SEC06753.1"/>
    <property type="molecule type" value="Genomic_DNA"/>
</dbReference>
<evidence type="ECO:0000313" key="2">
    <source>
        <dbReference type="Proteomes" id="UP000198542"/>
    </source>
</evidence>
<organism evidence="1 2">
    <name type="scientific">Pseudomonas jessenii</name>
    <dbReference type="NCBI Taxonomy" id="77298"/>
    <lineage>
        <taxon>Bacteria</taxon>
        <taxon>Pseudomonadati</taxon>
        <taxon>Pseudomonadota</taxon>
        <taxon>Gammaproteobacteria</taxon>
        <taxon>Pseudomonadales</taxon>
        <taxon>Pseudomonadaceae</taxon>
        <taxon>Pseudomonas</taxon>
    </lineage>
</organism>
<sequence length="46" mass="5025">MIELAREIAGMEPGKVIALLAFAAFALAWKALSVLEAHSKKKEKDK</sequence>
<evidence type="ECO:0000313" key="1">
    <source>
        <dbReference type="EMBL" id="SEC06753.1"/>
    </source>
</evidence>
<protein>
    <submittedName>
        <fullName evidence="1">Uncharacterized protein</fullName>
    </submittedName>
</protein>
<accession>A0A1H4PH46</accession>
<proteinExistence type="predicted"/>
<gene>
    <name evidence="1" type="ORF">SAMN04490187_3041</name>
</gene>